<gene>
    <name evidence="11" type="ORF">O3M35_010446</name>
</gene>
<reference evidence="11 12" key="1">
    <citation type="submission" date="2022-12" db="EMBL/GenBank/DDBJ databases">
        <title>Chromosome-level genome assembly of true bugs.</title>
        <authorList>
            <person name="Ma L."/>
            <person name="Li H."/>
        </authorList>
    </citation>
    <scope>NUCLEOTIDE SEQUENCE [LARGE SCALE GENOMIC DNA]</scope>
    <source>
        <strain evidence="11">Lab_2022b</strain>
    </source>
</reference>
<proteinExistence type="inferred from homology"/>
<keyword evidence="3" id="KW-0328">Glycosyltransferase</keyword>
<feature type="domain" description="Fringe-like glycosyltransferase" evidence="10">
    <location>
        <begin position="131"/>
        <end position="339"/>
    </location>
</feature>
<evidence type="ECO:0000256" key="7">
    <source>
        <dbReference type="ARBA" id="ARBA00022989"/>
    </source>
</evidence>
<comment type="similarity">
    <text evidence="2">Belongs to the glycosyltransferase 31 family.</text>
</comment>
<accession>A0AAW1CYW5</accession>
<evidence type="ECO:0000256" key="9">
    <source>
        <dbReference type="ARBA" id="ARBA00037847"/>
    </source>
</evidence>
<dbReference type="GO" id="GO:0012505">
    <property type="term" value="C:endomembrane system"/>
    <property type="evidence" value="ECO:0007669"/>
    <property type="project" value="UniProtKB-SubCell"/>
</dbReference>
<evidence type="ECO:0000256" key="2">
    <source>
        <dbReference type="ARBA" id="ARBA00008661"/>
    </source>
</evidence>
<dbReference type="Proteomes" id="UP001461498">
    <property type="component" value="Unassembled WGS sequence"/>
</dbReference>
<evidence type="ECO:0000256" key="1">
    <source>
        <dbReference type="ARBA" id="ARBA00004606"/>
    </source>
</evidence>
<evidence type="ECO:0000256" key="3">
    <source>
        <dbReference type="ARBA" id="ARBA00022676"/>
    </source>
</evidence>
<dbReference type="InterPro" id="IPR003378">
    <property type="entry name" value="Fringe-like_glycosylTrfase"/>
</dbReference>
<evidence type="ECO:0000313" key="12">
    <source>
        <dbReference type="Proteomes" id="UP001461498"/>
    </source>
</evidence>
<keyword evidence="8" id="KW-0472">Membrane</keyword>
<comment type="subcellular location">
    <subcellularLocation>
        <location evidence="9">Endomembrane system</location>
        <topology evidence="9">Single-pass membrane protein</topology>
    </subcellularLocation>
    <subcellularLocation>
        <location evidence="1">Membrane</location>
        <topology evidence="1">Single-pass type II membrane protein</topology>
    </subcellularLocation>
</comment>
<keyword evidence="12" id="KW-1185">Reference proteome</keyword>
<dbReference type="GO" id="GO:0016020">
    <property type="term" value="C:membrane"/>
    <property type="evidence" value="ECO:0007669"/>
    <property type="project" value="UniProtKB-SubCell"/>
</dbReference>
<evidence type="ECO:0000256" key="8">
    <source>
        <dbReference type="ARBA" id="ARBA00023136"/>
    </source>
</evidence>
<keyword evidence="6" id="KW-0735">Signal-anchor</keyword>
<evidence type="ECO:0000256" key="4">
    <source>
        <dbReference type="ARBA" id="ARBA00022679"/>
    </source>
</evidence>
<keyword evidence="4" id="KW-0808">Transferase</keyword>
<dbReference type="Gene3D" id="3.90.550.50">
    <property type="match status" value="2"/>
</dbReference>
<evidence type="ECO:0000259" key="10">
    <source>
        <dbReference type="Pfam" id="PF02434"/>
    </source>
</evidence>
<dbReference type="Pfam" id="PF02434">
    <property type="entry name" value="Fringe"/>
    <property type="match status" value="1"/>
</dbReference>
<keyword evidence="5" id="KW-0812">Transmembrane</keyword>
<dbReference type="AlphaFoldDB" id="A0AAW1CYW5"/>
<keyword evidence="7" id="KW-1133">Transmembrane helix</keyword>
<evidence type="ECO:0000313" key="11">
    <source>
        <dbReference type="EMBL" id="KAK9503998.1"/>
    </source>
</evidence>
<evidence type="ECO:0000256" key="5">
    <source>
        <dbReference type="ARBA" id="ARBA00022692"/>
    </source>
</evidence>
<comment type="caution">
    <text evidence="11">The sequence shown here is derived from an EMBL/GenBank/DDBJ whole genome shotgun (WGS) entry which is preliminary data.</text>
</comment>
<organism evidence="11 12">
    <name type="scientific">Rhynocoris fuscipes</name>
    <dbReference type="NCBI Taxonomy" id="488301"/>
    <lineage>
        <taxon>Eukaryota</taxon>
        <taxon>Metazoa</taxon>
        <taxon>Ecdysozoa</taxon>
        <taxon>Arthropoda</taxon>
        <taxon>Hexapoda</taxon>
        <taxon>Insecta</taxon>
        <taxon>Pterygota</taxon>
        <taxon>Neoptera</taxon>
        <taxon>Paraneoptera</taxon>
        <taxon>Hemiptera</taxon>
        <taxon>Heteroptera</taxon>
        <taxon>Panheteroptera</taxon>
        <taxon>Cimicomorpha</taxon>
        <taxon>Reduviidae</taxon>
        <taxon>Harpactorinae</taxon>
        <taxon>Harpactorini</taxon>
        <taxon>Rhynocoris</taxon>
    </lineage>
</organism>
<dbReference type="GO" id="GO:0016757">
    <property type="term" value="F:glycosyltransferase activity"/>
    <property type="evidence" value="ECO:0007669"/>
    <property type="project" value="UniProtKB-KW"/>
</dbReference>
<sequence length="360" mass="41214">MYFCEDFTNVNLTNLVNGLDVYNSDKNIWLGYGLHDEEPSIIHHFAFAENPKFFKYPLFRSGFAISSAFVSRLMQQKKLKSKSEFSIDASHELAMFIGQNYPLMHVPTLFCAKKNLNCASYPIKRKLCDNNLSKEELFIAVKTCQKFHHSRVPIVKKTWGREAPYIEFFSDKQNKSIPTTSVGIKNTERGHCLKTMKILKLALKRILYKFNNIKWVILVDDDNFIFSIDRLLSLLGCFDNDCVVGERYGYNVKLNSGYNYPTGGGGIAFGVSILQDIVEYCHCPANDSPDDMVLGMCLSTLGIPLIHSSLFHQARPADYAQSYLQIDKPVSFHKHWNVDPLSVYNQWFSKSNIKIVHTEL</sequence>
<evidence type="ECO:0000256" key="6">
    <source>
        <dbReference type="ARBA" id="ARBA00022968"/>
    </source>
</evidence>
<name>A0AAW1CYW5_9HEMI</name>
<protein>
    <recommendedName>
        <fullName evidence="10">Fringe-like glycosyltransferase domain-containing protein</fullName>
    </recommendedName>
</protein>
<dbReference type="PANTHER" id="PTHR10811">
    <property type="entry name" value="FRINGE-RELATED"/>
    <property type="match status" value="1"/>
</dbReference>
<dbReference type="FunFam" id="3.90.550.50:FF:000008">
    <property type="entry name" value="Beta-1,3-glucosyltransferase"/>
    <property type="match status" value="1"/>
</dbReference>
<dbReference type="EMBL" id="JAPXFL010000007">
    <property type="protein sequence ID" value="KAK9503998.1"/>
    <property type="molecule type" value="Genomic_DNA"/>
</dbReference>